<sequence length="314" mass="35905">MHSLSGNYGAFDACILAKYNDHWITSPNADFIPEPFLFEGKTIMLCCDGRFGHIDCFQWPQLYAKCYMWAGCIPRHAVYQDDLTWSWMWWNIRNVLEDFALERGSAFRVGRVHPDKWKHLEIQLPFTFHDTVVLVALFQRLCLDIYAMVDSLEIKITPPSGPFFNAKQHWMGAFTTDPDVCEQLFEACIPVWLVWKPELVPKDMKIHHEVDITRPEGIITTPDEFEVGQMLKWNTRWYYPGDPMHVHTHKAPVVGLEQFAVPWPEPNPTVSTPTTSSSMASNTASSSTPGSALGVVRMDRAKHHSSPCGCFITD</sequence>
<dbReference type="HOGENOM" id="CLU_016057_0_0_1"/>
<reference evidence="2 3" key="1">
    <citation type="submission" date="2014-04" db="EMBL/GenBank/DDBJ databases">
        <authorList>
            <consortium name="DOE Joint Genome Institute"/>
            <person name="Kuo A."/>
            <person name="Kohler A."/>
            <person name="Costa M.D."/>
            <person name="Nagy L.G."/>
            <person name="Floudas D."/>
            <person name="Copeland A."/>
            <person name="Barry K.W."/>
            <person name="Cichocki N."/>
            <person name="Veneault-Fourrey C."/>
            <person name="LaButti K."/>
            <person name="Lindquist E.A."/>
            <person name="Lipzen A."/>
            <person name="Lundell T."/>
            <person name="Morin E."/>
            <person name="Murat C."/>
            <person name="Sun H."/>
            <person name="Tunlid A."/>
            <person name="Henrissat B."/>
            <person name="Grigoriev I.V."/>
            <person name="Hibbett D.S."/>
            <person name="Martin F."/>
            <person name="Nordberg H.P."/>
            <person name="Cantor M.N."/>
            <person name="Hua S.X."/>
        </authorList>
    </citation>
    <scope>NUCLEOTIDE SEQUENCE [LARGE SCALE GENOMIC DNA]</scope>
    <source>
        <strain evidence="2 3">Marx 270</strain>
    </source>
</reference>
<dbReference type="Proteomes" id="UP000054217">
    <property type="component" value="Unassembled WGS sequence"/>
</dbReference>
<organism evidence="2 3">
    <name type="scientific">Pisolithus tinctorius Marx 270</name>
    <dbReference type="NCBI Taxonomy" id="870435"/>
    <lineage>
        <taxon>Eukaryota</taxon>
        <taxon>Fungi</taxon>
        <taxon>Dikarya</taxon>
        <taxon>Basidiomycota</taxon>
        <taxon>Agaricomycotina</taxon>
        <taxon>Agaricomycetes</taxon>
        <taxon>Agaricomycetidae</taxon>
        <taxon>Boletales</taxon>
        <taxon>Sclerodermatineae</taxon>
        <taxon>Pisolithaceae</taxon>
        <taxon>Pisolithus</taxon>
    </lineage>
</organism>
<reference evidence="3" key="2">
    <citation type="submission" date="2015-01" db="EMBL/GenBank/DDBJ databases">
        <title>Evolutionary Origins and Diversification of the Mycorrhizal Mutualists.</title>
        <authorList>
            <consortium name="DOE Joint Genome Institute"/>
            <consortium name="Mycorrhizal Genomics Consortium"/>
            <person name="Kohler A."/>
            <person name="Kuo A."/>
            <person name="Nagy L.G."/>
            <person name="Floudas D."/>
            <person name="Copeland A."/>
            <person name="Barry K.W."/>
            <person name="Cichocki N."/>
            <person name="Veneault-Fourrey C."/>
            <person name="LaButti K."/>
            <person name="Lindquist E.A."/>
            <person name="Lipzen A."/>
            <person name="Lundell T."/>
            <person name="Morin E."/>
            <person name="Murat C."/>
            <person name="Riley R."/>
            <person name="Ohm R."/>
            <person name="Sun H."/>
            <person name="Tunlid A."/>
            <person name="Henrissat B."/>
            <person name="Grigoriev I.V."/>
            <person name="Hibbett D.S."/>
            <person name="Martin F."/>
        </authorList>
    </citation>
    <scope>NUCLEOTIDE SEQUENCE [LARGE SCALE GENOMIC DNA]</scope>
    <source>
        <strain evidence="3">Marx 270</strain>
    </source>
</reference>
<feature type="compositionally biased region" description="Low complexity" evidence="1">
    <location>
        <begin position="268"/>
        <end position="289"/>
    </location>
</feature>
<evidence type="ECO:0000313" key="3">
    <source>
        <dbReference type="Proteomes" id="UP000054217"/>
    </source>
</evidence>
<dbReference type="AlphaFoldDB" id="A0A0C3PDI9"/>
<feature type="region of interest" description="Disordered" evidence="1">
    <location>
        <begin position="265"/>
        <end position="291"/>
    </location>
</feature>
<dbReference type="EMBL" id="KN831965">
    <property type="protein sequence ID" value="KIO05844.1"/>
    <property type="molecule type" value="Genomic_DNA"/>
</dbReference>
<dbReference type="OrthoDB" id="2804090at2759"/>
<proteinExistence type="predicted"/>
<protein>
    <submittedName>
        <fullName evidence="2">Uncharacterized protein</fullName>
    </submittedName>
</protein>
<gene>
    <name evidence="2" type="ORF">M404DRAFT_140023</name>
</gene>
<accession>A0A0C3PDI9</accession>
<evidence type="ECO:0000256" key="1">
    <source>
        <dbReference type="SAM" id="MobiDB-lite"/>
    </source>
</evidence>
<keyword evidence="3" id="KW-1185">Reference proteome</keyword>
<name>A0A0C3PDI9_PISTI</name>
<dbReference type="InParanoid" id="A0A0C3PDI9"/>
<evidence type="ECO:0000313" key="2">
    <source>
        <dbReference type="EMBL" id="KIO05844.1"/>
    </source>
</evidence>